<keyword evidence="1" id="KW-0732">Signal</keyword>
<sequence>MLYCYALFIIMVTWNFLFNEQDFENYCDTLRHNCVAKLFYQGVNYPGFIQVEERLAYFYYFPEELVVTKRYGFYALEDEGELEWIEHFQGDPIPPNALSANPHLENQRLYFGFMDLEYEARFGPVLDDGNCYIPFFQDVTQITPEAILVWKTNSDGSFVCGEQKLRCTFGINITIFIHFP</sequence>
<dbReference type="EMBL" id="CADEPI010000436">
    <property type="protein sequence ID" value="CAB3385872.1"/>
    <property type="molecule type" value="Genomic_DNA"/>
</dbReference>
<evidence type="ECO:0000313" key="2">
    <source>
        <dbReference type="EMBL" id="CAB3385872.1"/>
    </source>
</evidence>
<reference evidence="2 3" key="1">
    <citation type="submission" date="2020-04" db="EMBL/GenBank/DDBJ databases">
        <authorList>
            <person name="Alioto T."/>
            <person name="Alioto T."/>
            <person name="Gomez Garrido J."/>
        </authorList>
    </citation>
    <scope>NUCLEOTIDE SEQUENCE [LARGE SCALE GENOMIC DNA]</scope>
</reference>
<evidence type="ECO:0000256" key="1">
    <source>
        <dbReference type="SAM" id="SignalP"/>
    </source>
</evidence>
<proteinExistence type="predicted"/>
<comment type="caution">
    <text evidence="2">The sequence shown here is derived from an EMBL/GenBank/DDBJ whole genome shotgun (WGS) entry which is preliminary data.</text>
</comment>
<dbReference type="Pfam" id="PF11901">
    <property type="entry name" value="DM9"/>
    <property type="match status" value="1"/>
</dbReference>
<feature type="signal peptide" evidence="1">
    <location>
        <begin position="1"/>
        <end position="19"/>
    </location>
</feature>
<feature type="chain" id="PRO_5035790653" evidence="1">
    <location>
        <begin position="20"/>
        <end position="180"/>
    </location>
</feature>
<organism evidence="2 3">
    <name type="scientific">Cloeon dipterum</name>
    <dbReference type="NCBI Taxonomy" id="197152"/>
    <lineage>
        <taxon>Eukaryota</taxon>
        <taxon>Metazoa</taxon>
        <taxon>Ecdysozoa</taxon>
        <taxon>Arthropoda</taxon>
        <taxon>Hexapoda</taxon>
        <taxon>Insecta</taxon>
        <taxon>Pterygota</taxon>
        <taxon>Palaeoptera</taxon>
        <taxon>Ephemeroptera</taxon>
        <taxon>Pisciforma</taxon>
        <taxon>Baetidae</taxon>
        <taxon>Cloeon</taxon>
    </lineage>
</organism>
<keyword evidence="3" id="KW-1185">Reference proteome</keyword>
<protein>
    <submittedName>
        <fullName evidence="2">Uncharacterized protein</fullName>
    </submittedName>
</protein>
<accession>A0A8S1DXU6</accession>
<dbReference type="Proteomes" id="UP000494165">
    <property type="component" value="Unassembled WGS sequence"/>
</dbReference>
<name>A0A8S1DXU6_9INSE</name>
<dbReference type="InterPro" id="IPR006616">
    <property type="entry name" value="DM9_repeat"/>
</dbReference>
<evidence type="ECO:0000313" key="3">
    <source>
        <dbReference type="Proteomes" id="UP000494165"/>
    </source>
</evidence>
<gene>
    <name evidence="2" type="ORF">CLODIP_2_CD05400</name>
</gene>
<dbReference type="AlphaFoldDB" id="A0A8S1DXU6"/>